<keyword evidence="1" id="KW-0472">Membrane</keyword>
<dbReference type="AlphaFoldDB" id="A0A291QFZ1"/>
<dbReference type="EMBL" id="CP022685">
    <property type="protein sequence ID" value="ATL30436.1"/>
    <property type="molecule type" value="Genomic_DNA"/>
</dbReference>
<feature type="transmembrane region" description="Helical" evidence="1">
    <location>
        <begin position="54"/>
        <end position="72"/>
    </location>
</feature>
<evidence type="ECO:0000256" key="1">
    <source>
        <dbReference type="SAM" id="Phobius"/>
    </source>
</evidence>
<organism evidence="2 3">
    <name type="scientific">Streptomyces formicae</name>
    <dbReference type="NCBI Taxonomy" id="1616117"/>
    <lineage>
        <taxon>Bacteria</taxon>
        <taxon>Bacillati</taxon>
        <taxon>Actinomycetota</taxon>
        <taxon>Actinomycetes</taxon>
        <taxon>Kitasatosporales</taxon>
        <taxon>Streptomycetaceae</taxon>
        <taxon>Streptomyces</taxon>
    </lineage>
</organism>
<proteinExistence type="predicted"/>
<keyword evidence="1" id="KW-0812">Transmembrane</keyword>
<feature type="transmembrane region" description="Helical" evidence="1">
    <location>
        <begin position="181"/>
        <end position="201"/>
    </location>
</feature>
<reference evidence="2 3" key="1">
    <citation type="submission" date="2017-08" db="EMBL/GenBank/DDBJ databases">
        <title>Complete Genome Sequence of Streptomyces formicae KY5, the formicamycin producer.</title>
        <authorList>
            <person name="Holmes N.A."/>
            <person name="Devine R."/>
            <person name="Qin Z."/>
            <person name="Seipke R.F."/>
            <person name="Wilkinson B."/>
            <person name="Hutchings M.I."/>
        </authorList>
    </citation>
    <scope>NUCLEOTIDE SEQUENCE [LARGE SCALE GENOMIC DNA]</scope>
    <source>
        <strain evidence="2 3">KY5</strain>
    </source>
</reference>
<gene>
    <name evidence="2" type="ORF">KY5_5418c</name>
</gene>
<dbReference type="RefSeq" id="WP_098244741.1">
    <property type="nucleotide sequence ID" value="NZ_CP022685.1"/>
</dbReference>
<keyword evidence="3" id="KW-1185">Reference proteome</keyword>
<evidence type="ECO:0000313" key="3">
    <source>
        <dbReference type="Proteomes" id="UP000221011"/>
    </source>
</evidence>
<protein>
    <submittedName>
        <fullName evidence="2">Uncharacterized protein</fullName>
    </submittedName>
</protein>
<name>A0A291QFZ1_9ACTN</name>
<sequence>MNLRHPARADGRLLHARSQALPLTLASLLCAAAAAAWGGHLLQERLGYGNNARVPVVVLAPLLVAAAVGTGLHSHSDELDRTAVRPWWPRRAAQLVALTALAAGLLALALPGFPARFGAAAVVRNVLGDVGLAAGAAALIGARLSWLPVTVYAGAVYLAAPARPGGSSAVWAWAMQPGPQGAAWAVAAALFVCGGALYASCGARPDGARD</sequence>
<accession>A0A291QFZ1</accession>
<feature type="transmembrane region" description="Helical" evidence="1">
    <location>
        <begin position="20"/>
        <end position="42"/>
    </location>
</feature>
<evidence type="ECO:0000313" key="2">
    <source>
        <dbReference type="EMBL" id="ATL30436.1"/>
    </source>
</evidence>
<keyword evidence="1" id="KW-1133">Transmembrane helix</keyword>
<dbReference type="KEGG" id="sfk:KY5_5418c"/>
<dbReference type="Proteomes" id="UP000221011">
    <property type="component" value="Chromosome"/>
</dbReference>
<feature type="transmembrane region" description="Helical" evidence="1">
    <location>
        <begin position="92"/>
        <end position="114"/>
    </location>
</feature>